<feature type="region of interest" description="Disordered" evidence="1">
    <location>
        <begin position="1"/>
        <end position="21"/>
    </location>
</feature>
<sequence>MTLPSSLLSPQGEATSSYREEQPIEIKVQAHFLNQRLGTNECSAAGLDITMQLVGTVEEYGRGLPMT</sequence>
<feature type="compositionally biased region" description="Polar residues" evidence="1">
    <location>
        <begin position="1"/>
        <end position="17"/>
    </location>
</feature>
<proteinExistence type="predicted"/>
<dbReference type="EMBL" id="VSRR010001591">
    <property type="protein sequence ID" value="MPC26370.1"/>
    <property type="molecule type" value="Genomic_DNA"/>
</dbReference>
<dbReference type="Proteomes" id="UP000324222">
    <property type="component" value="Unassembled WGS sequence"/>
</dbReference>
<reference evidence="2 3" key="1">
    <citation type="submission" date="2019-05" db="EMBL/GenBank/DDBJ databases">
        <title>Another draft genome of Portunus trituberculatus and its Hox gene families provides insights of decapod evolution.</title>
        <authorList>
            <person name="Jeong J.-H."/>
            <person name="Song I."/>
            <person name="Kim S."/>
            <person name="Choi T."/>
            <person name="Kim D."/>
            <person name="Ryu S."/>
            <person name="Kim W."/>
        </authorList>
    </citation>
    <scope>NUCLEOTIDE SEQUENCE [LARGE SCALE GENOMIC DNA]</scope>
    <source>
        <tissue evidence="2">Muscle</tissue>
    </source>
</reference>
<dbReference type="AlphaFoldDB" id="A0A5B7DXT6"/>
<comment type="caution">
    <text evidence="2">The sequence shown here is derived from an EMBL/GenBank/DDBJ whole genome shotgun (WGS) entry which is preliminary data.</text>
</comment>
<evidence type="ECO:0000313" key="2">
    <source>
        <dbReference type="EMBL" id="MPC26370.1"/>
    </source>
</evidence>
<keyword evidence="3" id="KW-1185">Reference proteome</keyword>
<evidence type="ECO:0000313" key="3">
    <source>
        <dbReference type="Proteomes" id="UP000324222"/>
    </source>
</evidence>
<accession>A0A5B7DXT6</accession>
<gene>
    <name evidence="2" type="ORF">E2C01_019505</name>
</gene>
<name>A0A5B7DXT6_PORTR</name>
<evidence type="ECO:0000256" key="1">
    <source>
        <dbReference type="SAM" id="MobiDB-lite"/>
    </source>
</evidence>
<organism evidence="2 3">
    <name type="scientific">Portunus trituberculatus</name>
    <name type="common">Swimming crab</name>
    <name type="synonym">Neptunus trituberculatus</name>
    <dbReference type="NCBI Taxonomy" id="210409"/>
    <lineage>
        <taxon>Eukaryota</taxon>
        <taxon>Metazoa</taxon>
        <taxon>Ecdysozoa</taxon>
        <taxon>Arthropoda</taxon>
        <taxon>Crustacea</taxon>
        <taxon>Multicrustacea</taxon>
        <taxon>Malacostraca</taxon>
        <taxon>Eumalacostraca</taxon>
        <taxon>Eucarida</taxon>
        <taxon>Decapoda</taxon>
        <taxon>Pleocyemata</taxon>
        <taxon>Brachyura</taxon>
        <taxon>Eubrachyura</taxon>
        <taxon>Portunoidea</taxon>
        <taxon>Portunidae</taxon>
        <taxon>Portuninae</taxon>
        <taxon>Portunus</taxon>
    </lineage>
</organism>
<protein>
    <submittedName>
        <fullName evidence="2">Uncharacterized protein</fullName>
    </submittedName>
</protein>